<proteinExistence type="predicted"/>
<keyword evidence="2" id="KW-1185">Reference proteome</keyword>
<dbReference type="RefSeq" id="WP_138279478.1">
    <property type="nucleotide sequence ID" value="NZ_BMGE01000001.1"/>
</dbReference>
<dbReference type="AlphaFoldDB" id="A0A5R9KHZ2"/>
<dbReference type="EMBL" id="VCEI01000011">
    <property type="protein sequence ID" value="TLU95784.1"/>
    <property type="molecule type" value="Genomic_DNA"/>
</dbReference>
<evidence type="ECO:0000313" key="2">
    <source>
        <dbReference type="Proteomes" id="UP000309788"/>
    </source>
</evidence>
<protein>
    <submittedName>
        <fullName evidence="1">Uncharacterized protein</fullName>
    </submittedName>
</protein>
<reference evidence="1 2" key="1">
    <citation type="submission" date="2019-05" db="EMBL/GenBank/DDBJ databases">
        <authorList>
            <person name="Qu J.-H."/>
        </authorList>
    </citation>
    <scope>NUCLEOTIDE SEQUENCE [LARGE SCALE GENOMIC DNA]</scope>
    <source>
        <strain evidence="1 2">Z12</strain>
    </source>
</reference>
<dbReference type="Proteomes" id="UP000309788">
    <property type="component" value="Unassembled WGS sequence"/>
</dbReference>
<gene>
    <name evidence="1" type="ORF">FEM55_01085</name>
</gene>
<comment type="caution">
    <text evidence="1">The sequence shown here is derived from an EMBL/GenBank/DDBJ whole genome shotgun (WGS) entry which is preliminary data.</text>
</comment>
<sequence length="81" mass="9331">MMTYEAALQIVCERTYGKYDPGKNYDIQFHIEAARLFNREVVNADRKRIIEMYSKSVTVLDGFSFNSQPDPESIINLPLPA</sequence>
<evidence type="ECO:0000313" key="1">
    <source>
        <dbReference type="EMBL" id="TLU95784.1"/>
    </source>
</evidence>
<name>A0A5R9KHZ2_9BACT</name>
<accession>A0A5R9KHZ2</accession>
<dbReference type="OrthoDB" id="9845519at2"/>
<organism evidence="1 2">
    <name type="scientific">Dyadobacter sediminis</name>
    <dbReference type="NCBI Taxonomy" id="1493691"/>
    <lineage>
        <taxon>Bacteria</taxon>
        <taxon>Pseudomonadati</taxon>
        <taxon>Bacteroidota</taxon>
        <taxon>Cytophagia</taxon>
        <taxon>Cytophagales</taxon>
        <taxon>Spirosomataceae</taxon>
        <taxon>Dyadobacter</taxon>
    </lineage>
</organism>